<evidence type="ECO:0000256" key="4">
    <source>
        <dbReference type="ARBA" id="ARBA00022759"/>
    </source>
</evidence>
<evidence type="ECO:0000313" key="9">
    <source>
        <dbReference type="EMBL" id="OWZ15676.1"/>
    </source>
</evidence>
<keyword evidence="6" id="KW-0695">RNA-directed DNA polymerase</keyword>
<protein>
    <submittedName>
        <fullName evidence="9">DNA/RNA polymerase</fullName>
    </submittedName>
</protein>
<feature type="region of interest" description="Disordered" evidence="7">
    <location>
        <begin position="148"/>
        <end position="186"/>
    </location>
</feature>
<dbReference type="PANTHER" id="PTHR34072:SF58">
    <property type="entry name" value="DNA (CYTOSINE-5-)-METHYLTRANSFERASE"/>
    <property type="match status" value="1"/>
</dbReference>
<organism evidence="9 10">
    <name type="scientific">Phytophthora megakarya</name>
    <dbReference type="NCBI Taxonomy" id="4795"/>
    <lineage>
        <taxon>Eukaryota</taxon>
        <taxon>Sar</taxon>
        <taxon>Stramenopiles</taxon>
        <taxon>Oomycota</taxon>
        <taxon>Peronosporomycetes</taxon>
        <taxon>Peronosporales</taxon>
        <taxon>Peronosporaceae</taxon>
        <taxon>Phytophthora</taxon>
    </lineage>
</organism>
<keyword evidence="1" id="KW-0808">Transferase</keyword>
<sequence length="327" mass="36455">MYPDFEQEFRVVTDASQTELVAFDFNVNSRAEVNYSITELECLAVVWSVKRFRPYLYGRTFTIITDHAALKWLMTRSNLAGRLHRWSLTLQEYNFEIVYRPGTTNVVADALSRAPAAVRAAVGGRRRRRDGRAEQTTDVLRTAIEPRSTKARTKSPMERIGTTGNTSGWPVETNHDGRGKDIGDEGGTVEDYSLQLRDEEIMAAQQRSKFTKKLLEAKTYLGQKVEKSGGDNEAGLACGLTINTLDYGIQGYARNGLERTFTRPAYCGSRKVKPREVVPPLRSIHGGDVCDRWALDVAGPFSVANGGDRYVVAAVEYVTRTAVARCV</sequence>
<evidence type="ECO:0000256" key="5">
    <source>
        <dbReference type="ARBA" id="ARBA00022801"/>
    </source>
</evidence>
<evidence type="ECO:0000256" key="3">
    <source>
        <dbReference type="ARBA" id="ARBA00022722"/>
    </source>
</evidence>
<dbReference type="AlphaFoldDB" id="A0A225WD78"/>
<evidence type="ECO:0000256" key="6">
    <source>
        <dbReference type="ARBA" id="ARBA00022918"/>
    </source>
</evidence>
<evidence type="ECO:0000313" key="10">
    <source>
        <dbReference type="Proteomes" id="UP000198211"/>
    </source>
</evidence>
<dbReference type="GO" id="GO:0003964">
    <property type="term" value="F:RNA-directed DNA polymerase activity"/>
    <property type="evidence" value="ECO:0007669"/>
    <property type="project" value="UniProtKB-KW"/>
</dbReference>
<proteinExistence type="predicted"/>
<evidence type="ECO:0000256" key="1">
    <source>
        <dbReference type="ARBA" id="ARBA00022679"/>
    </source>
</evidence>
<evidence type="ECO:0000256" key="2">
    <source>
        <dbReference type="ARBA" id="ARBA00022695"/>
    </source>
</evidence>
<keyword evidence="4" id="KW-0255">Endonuclease</keyword>
<dbReference type="Proteomes" id="UP000198211">
    <property type="component" value="Unassembled WGS sequence"/>
</dbReference>
<feature type="compositionally biased region" description="Basic and acidic residues" evidence="7">
    <location>
        <begin position="173"/>
        <end position="183"/>
    </location>
</feature>
<dbReference type="CDD" id="cd09274">
    <property type="entry name" value="RNase_HI_RT_Ty3"/>
    <property type="match status" value="1"/>
</dbReference>
<name>A0A225WD78_9STRA</name>
<dbReference type="OrthoDB" id="10063667at2759"/>
<dbReference type="GO" id="GO:0016787">
    <property type="term" value="F:hydrolase activity"/>
    <property type="evidence" value="ECO:0007669"/>
    <property type="project" value="UniProtKB-KW"/>
</dbReference>
<dbReference type="SUPFAM" id="SSF56672">
    <property type="entry name" value="DNA/RNA polymerases"/>
    <property type="match status" value="1"/>
</dbReference>
<dbReference type="InterPro" id="IPR041373">
    <property type="entry name" value="RT_RNaseH"/>
</dbReference>
<dbReference type="PANTHER" id="PTHR34072">
    <property type="entry name" value="ENZYMATIC POLYPROTEIN-RELATED"/>
    <property type="match status" value="1"/>
</dbReference>
<feature type="domain" description="Reverse transcriptase RNase H-like" evidence="8">
    <location>
        <begin position="16"/>
        <end position="93"/>
    </location>
</feature>
<reference evidence="10" key="1">
    <citation type="submission" date="2017-03" db="EMBL/GenBank/DDBJ databases">
        <title>Phytopthora megakarya and P. palmivora, two closely related causual agents of cacao black pod achieved similar genome size and gene model numbers by different mechanisms.</title>
        <authorList>
            <person name="Ali S."/>
            <person name="Shao J."/>
            <person name="Larry D.J."/>
            <person name="Kronmiller B."/>
            <person name="Shen D."/>
            <person name="Strem M.D."/>
            <person name="Melnick R.L."/>
            <person name="Guiltinan M.J."/>
            <person name="Tyler B.M."/>
            <person name="Meinhardt L.W."/>
            <person name="Bailey B.A."/>
        </authorList>
    </citation>
    <scope>NUCLEOTIDE SEQUENCE [LARGE SCALE GENOMIC DNA]</scope>
    <source>
        <strain evidence="10">zdho120</strain>
    </source>
</reference>
<gene>
    <name evidence="9" type="ORF">PHMEG_00010646</name>
</gene>
<keyword evidence="10" id="KW-1185">Reference proteome</keyword>
<comment type="caution">
    <text evidence="9">The sequence shown here is derived from an EMBL/GenBank/DDBJ whole genome shotgun (WGS) entry which is preliminary data.</text>
</comment>
<keyword evidence="2" id="KW-0548">Nucleotidyltransferase</keyword>
<dbReference type="Pfam" id="PF17917">
    <property type="entry name" value="RT_RNaseH"/>
    <property type="match status" value="1"/>
</dbReference>
<dbReference type="InterPro" id="IPR043502">
    <property type="entry name" value="DNA/RNA_pol_sf"/>
</dbReference>
<accession>A0A225WD78</accession>
<evidence type="ECO:0000256" key="7">
    <source>
        <dbReference type="SAM" id="MobiDB-lite"/>
    </source>
</evidence>
<dbReference type="EMBL" id="NBNE01001076">
    <property type="protein sequence ID" value="OWZ15676.1"/>
    <property type="molecule type" value="Genomic_DNA"/>
</dbReference>
<keyword evidence="3" id="KW-0540">Nuclease</keyword>
<dbReference type="STRING" id="4795.A0A225WD78"/>
<dbReference type="GO" id="GO:0004519">
    <property type="term" value="F:endonuclease activity"/>
    <property type="evidence" value="ECO:0007669"/>
    <property type="project" value="UniProtKB-KW"/>
</dbReference>
<evidence type="ECO:0000259" key="8">
    <source>
        <dbReference type="Pfam" id="PF17917"/>
    </source>
</evidence>
<keyword evidence="5" id="KW-0378">Hydrolase</keyword>